<dbReference type="Gene3D" id="1.10.12.10">
    <property type="entry name" value="Lyase 2-enoyl-coa Hydratase, Chain A, domain 2"/>
    <property type="match status" value="1"/>
</dbReference>
<keyword evidence="5" id="KW-1185">Reference proteome</keyword>
<dbReference type="AlphaFoldDB" id="A0A0V0QSI6"/>
<comment type="similarity">
    <text evidence="1 3">Belongs to the enoyl-CoA hydratase/isomerase family.</text>
</comment>
<dbReference type="InterPro" id="IPR014748">
    <property type="entry name" value="Enoyl-CoA_hydra_C"/>
</dbReference>
<evidence type="ECO:0000313" key="5">
    <source>
        <dbReference type="Proteomes" id="UP000054937"/>
    </source>
</evidence>
<evidence type="ECO:0000256" key="1">
    <source>
        <dbReference type="ARBA" id="ARBA00005254"/>
    </source>
</evidence>
<dbReference type="InterPro" id="IPR018376">
    <property type="entry name" value="Enoyl-CoA_hyd/isom_CS"/>
</dbReference>
<dbReference type="Proteomes" id="UP000054937">
    <property type="component" value="Unassembled WGS sequence"/>
</dbReference>
<evidence type="ECO:0000256" key="2">
    <source>
        <dbReference type="ARBA" id="ARBA00023239"/>
    </source>
</evidence>
<sequence length="273" mass="29689">MVRKYFSTIIGSQCTMEKLSDELQGIALIEIDNPEKRNALSAQVMNDLREIIQVSREDSSIKCAIFRSATPGIFCAGADLKARLALTNDQTEDLVMGLRNTFNDFANLPFPTIASIDGAALGGGLEIALACDLRIASKNSLIGLPETALAIIPGAGGTQRLPRLISPAKAKELIFTGARLKPQEALEIGILNYVEEDYEASYNKALSLAKMILRNGPLGVRAAKNAINKGLEVDLQTGLEIERLNYSRVAHSSDRIEGLKAFVEKRKPQYKGQ</sequence>
<dbReference type="GO" id="GO:0005739">
    <property type="term" value="C:mitochondrion"/>
    <property type="evidence" value="ECO:0007669"/>
    <property type="project" value="TreeGrafter"/>
</dbReference>
<dbReference type="GO" id="GO:0016836">
    <property type="term" value="F:hydro-lyase activity"/>
    <property type="evidence" value="ECO:0007669"/>
    <property type="project" value="UniProtKB-ARBA"/>
</dbReference>
<dbReference type="OrthoDB" id="410701at2759"/>
<dbReference type="SUPFAM" id="SSF52096">
    <property type="entry name" value="ClpP/crotonase"/>
    <property type="match status" value="1"/>
</dbReference>
<dbReference type="PANTHER" id="PTHR11941">
    <property type="entry name" value="ENOYL-COA HYDRATASE-RELATED"/>
    <property type="match status" value="1"/>
</dbReference>
<dbReference type="Gene3D" id="3.90.226.10">
    <property type="entry name" value="2-enoyl-CoA Hydratase, Chain A, domain 1"/>
    <property type="match status" value="1"/>
</dbReference>
<dbReference type="Pfam" id="PF00378">
    <property type="entry name" value="ECH_1"/>
    <property type="match status" value="1"/>
</dbReference>
<proteinExistence type="inferred from homology"/>
<dbReference type="InterPro" id="IPR029045">
    <property type="entry name" value="ClpP/crotonase-like_dom_sf"/>
</dbReference>
<dbReference type="PANTHER" id="PTHR11941:SF171">
    <property type="entry name" value="SD19268P"/>
    <property type="match status" value="1"/>
</dbReference>
<evidence type="ECO:0000256" key="3">
    <source>
        <dbReference type="RuleBase" id="RU003707"/>
    </source>
</evidence>
<reference evidence="4 5" key="1">
    <citation type="journal article" date="2015" name="Sci. Rep.">
        <title>Genome of the facultative scuticociliatosis pathogen Pseudocohnilembus persalinus provides insight into its virulence through horizontal gene transfer.</title>
        <authorList>
            <person name="Xiong J."/>
            <person name="Wang G."/>
            <person name="Cheng J."/>
            <person name="Tian M."/>
            <person name="Pan X."/>
            <person name="Warren A."/>
            <person name="Jiang C."/>
            <person name="Yuan D."/>
            <person name="Miao W."/>
        </authorList>
    </citation>
    <scope>NUCLEOTIDE SEQUENCE [LARGE SCALE GENOMIC DNA]</scope>
    <source>
        <strain evidence="4">36N120E</strain>
    </source>
</reference>
<dbReference type="InParanoid" id="A0A0V0QSI6"/>
<keyword evidence="2" id="KW-0456">Lyase</keyword>
<accession>A0A0V0QSI6</accession>
<dbReference type="GO" id="GO:0006635">
    <property type="term" value="P:fatty acid beta-oxidation"/>
    <property type="evidence" value="ECO:0007669"/>
    <property type="project" value="TreeGrafter"/>
</dbReference>
<name>A0A0V0QSI6_PSEPJ</name>
<evidence type="ECO:0000313" key="4">
    <source>
        <dbReference type="EMBL" id="KRX05222.1"/>
    </source>
</evidence>
<dbReference type="PROSITE" id="PS00166">
    <property type="entry name" value="ENOYL_COA_HYDRATASE"/>
    <property type="match status" value="1"/>
</dbReference>
<gene>
    <name evidence="4" type="ORF">PPERSA_06856</name>
</gene>
<comment type="caution">
    <text evidence="4">The sequence shown here is derived from an EMBL/GenBank/DDBJ whole genome shotgun (WGS) entry which is preliminary data.</text>
</comment>
<protein>
    <recommendedName>
        <fullName evidence="6">ClpP/crotonase-like domain</fullName>
    </recommendedName>
</protein>
<evidence type="ECO:0008006" key="6">
    <source>
        <dbReference type="Google" id="ProtNLM"/>
    </source>
</evidence>
<dbReference type="FunFam" id="1.10.12.10:FF:000001">
    <property type="entry name" value="Probable enoyl-CoA hydratase, mitochondrial"/>
    <property type="match status" value="1"/>
</dbReference>
<dbReference type="CDD" id="cd06558">
    <property type="entry name" value="crotonase-like"/>
    <property type="match status" value="1"/>
</dbReference>
<organism evidence="4 5">
    <name type="scientific">Pseudocohnilembus persalinus</name>
    <name type="common">Ciliate</name>
    <dbReference type="NCBI Taxonomy" id="266149"/>
    <lineage>
        <taxon>Eukaryota</taxon>
        <taxon>Sar</taxon>
        <taxon>Alveolata</taxon>
        <taxon>Ciliophora</taxon>
        <taxon>Intramacronucleata</taxon>
        <taxon>Oligohymenophorea</taxon>
        <taxon>Scuticociliatia</taxon>
        <taxon>Philasterida</taxon>
        <taxon>Pseudocohnilembidae</taxon>
        <taxon>Pseudocohnilembus</taxon>
    </lineage>
</organism>
<dbReference type="InterPro" id="IPR001753">
    <property type="entry name" value="Enoyl-CoA_hydra/iso"/>
</dbReference>
<dbReference type="FunFam" id="3.90.226.10:FF:000009">
    <property type="entry name" value="Carnitinyl-CoA dehydratase"/>
    <property type="match status" value="1"/>
</dbReference>
<dbReference type="EMBL" id="LDAU01000110">
    <property type="protein sequence ID" value="KRX05222.1"/>
    <property type="molecule type" value="Genomic_DNA"/>
</dbReference>
<dbReference type="OMA" id="YEQAHAW"/>